<name>A0A6A6RD34_9PEZI</name>
<protein>
    <recommendedName>
        <fullName evidence="4">Secreted protein</fullName>
    </recommendedName>
</protein>
<evidence type="ECO:0008006" key="4">
    <source>
        <dbReference type="Google" id="ProtNLM"/>
    </source>
</evidence>
<feature type="chain" id="PRO_5025426945" description="Secreted protein" evidence="1">
    <location>
        <begin position="22"/>
        <end position="109"/>
    </location>
</feature>
<proteinExistence type="predicted"/>
<organism evidence="2 3">
    <name type="scientific">Lophium mytilinum</name>
    <dbReference type="NCBI Taxonomy" id="390894"/>
    <lineage>
        <taxon>Eukaryota</taxon>
        <taxon>Fungi</taxon>
        <taxon>Dikarya</taxon>
        <taxon>Ascomycota</taxon>
        <taxon>Pezizomycotina</taxon>
        <taxon>Dothideomycetes</taxon>
        <taxon>Pleosporomycetidae</taxon>
        <taxon>Mytilinidiales</taxon>
        <taxon>Mytilinidiaceae</taxon>
        <taxon>Lophium</taxon>
    </lineage>
</organism>
<dbReference type="Proteomes" id="UP000799750">
    <property type="component" value="Unassembled WGS sequence"/>
</dbReference>
<evidence type="ECO:0000313" key="2">
    <source>
        <dbReference type="EMBL" id="KAF2502302.1"/>
    </source>
</evidence>
<accession>A0A6A6RD34</accession>
<evidence type="ECO:0000256" key="1">
    <source>
        <dbReference type="SAM" id="SignalP"/>
    </source>
</evidence>
<gene>
    <name evidence="2" type="ORF">BU16DRAFT_554368</name>
</gene>
<dbReference type="EMBL" id="MU004181">
    <property type="protein sequence ID" value="KAF2502302.1"/>
    <property type="molecule type" value="Genomic_DNA"/>
</dbReference>
<evidence type="ECO:0000313" key="3">
    <source>
        <dbReference type="Proteomes" id="UP000799750"/>
    </source>
</evidence>
<reference evidence="2" key="1">
    <citation type="journal article" date="2020" name="Stud. Mycol.">
        <title>101 Dothideomycetes genomes: a test case for predicting lifestyles and emergence of pathogens.</title>
        <authorList>
            <person name="Haridas S."/>
            <person name="Albert R."/>
            <person name="Binder M."/>
            <person name="Bloem J."/>
            <person name="Labutti K."/>
            <person name="Salamov A."/>
            <person name="Andreopoulos B."/>
            <person name="Baker S."/>
            <person name="Barry K."/>
            <person name="Bills G."/>
            <person name="Bluhm B."/>
            <person name="Cannon C."/>
            <person name="Castanera R."/>
            <person name="Culley D."/>
            <person name="Daum C."/>
            <person name="Ezra D."/>
            <person name="Gonzalez J."/>
            <person name="Henrissat B."/>
            <person name="Kuo A."/>
            <person name="Liang C."/>
            <person name="Lipzen A."/>
            <person name="Lutzoni F."/>
            <person name="Magnuson J."/>
            <person name="Mondo S."/>
            <person name="Nolan M."/>
            <person name="Ohm R."/>
            <person name="Pangilinan J."/>
            <person name="Park H.-J."/>
            <person name="Ramirez L."/>
            <person name="Alfaro M."/>
            <person name="Sun H."/>
            <person name="Tritt A."/>
            <person name="Yoshinaga Y."/>
            <person name="Zwiers L.-H."/>
            <person name="Turgeon B."/>
            <person name="Goodwin S."/>
            <person name="Spatafora J."/>
            <person name="Crous P."/>
            <person name="Grigoriev I."/>
        </authorList>
    </citation>
    <scope>NUCLEOTIDE SEQUENCE</scope>
    <source>
        <strain evidence="2">CBS 269.34</strain>
    </source>
</reference>
<keyword evidence="1" id="KW-0732">Signal</keyword>
<dbReference type="OrthoDB" id="3755269at2759"/>
<dbReference type="AlphaFoldDB" id="A0A6A6RD34"/>
<keyword evidence="3" id="KW-1185">Reference proteome</keyword>
<sequence length="109" mass="11858">MCFPTFSLTLSLSLSLAFTNAFPTSFHPHPRSTHLIHRDDCTALSNSTNCAGNALRVVIVTCPSTTPAATHTLFQEAVTASGGTLRYEYGAISPTTTILRLDWLERQLC</sequence>
<feature type="signal peptide" evidence="1">
    <location>
        <begin position="1"/>
        <end position="21"/>
    </location>
</feature>